<reference evidence="2" key="1">
    <citation type="submission" date="2016-11" db="UniProtKB">
        <authorList>
            <consortium name="WormBaseParasite"/>
        </authorList>
    </citation>
    <scope>IDENTIFICATION</scope>
</reference>
<name>A0A1I7UEI7_9PELO</name>
<keyword evidence="1" id="KW-1185">Reference proteome</keyword>
<dbReference type="WBParaSite" id="Csp11.Scaffold629.g8517.t1">
    <property type="protein sequence ID" value="Csp11.Scaffold629.g8517.t1"/>
    <property type="gene ID" value="Csp11.Scaffold629.g8517"/>
</dbReference>
<organism evidence="1 2">
    <name type="scientific">Caenorhabditis tropicalis</name>
    <dbReference type="NCBI Taxonomy" id="1561998"/>
    <lineage>
        <taxon>Eukaryota</taxon>
        <taxon>Metazoa</taxon>
        <taxon>Ecdysozoa</taxon>
        <taxon>Nematoda</taxon>
        <taxon>Chromadorea</taxon>
        <taxon>Rhabditida</taxon>
        <taxon>Rhabditina</taxon>
        <taxon>Rhabditomorpha</taxon>
        <taxon>Rhabditoidea</taxon>
        <taxon>Rhabditidae</taxon>
        <taxon>Peloderinae</taxon>
        <taxon>Caenorhabditis</taxon>
    </lineage>
</organism>
<accession>A0A1I7UEI7</accession>
<dbReference type="Proteomes" id="UP000095282">
    <property type="component" value="Unplaced"/>
</dbReference>
<evidence type="ECO:0000313" key="1">
    <source>
        <dbReference type="Proteomes" id="UP000095282"/>
    </source>
</evidence>
<sequence>MRISGFMEEYTSDGMMDVSLSFKLTITENMRMMSKNTRSSILKTVKLGILKTDLGTEKISISTSFDSVM</sequence>
<proteinExistence type="predicted"/>
<evidence type="ECO:0000313" key="2">
    <source>
        <dbReference type="WBParaSite" id="Csp11.Scaffold629.g8517.t1"/>
    </source>
</evidence>
<protein>
    <submittedName>
        <fullName evidence="2">Uncharacterized protein</fullName>
    </submittedName>
</protein>
<dbReference type="AlphaFoldDB" id="A0A1I7UEI7"/>